<gene>
    <name evidence="12" type="ORF">CO072_02465</name>
    <name evidence="11" type="ORF">CO124_02010</name>
    <name evidence="8" type="ORF">COS45_00700</name>
    <name evidence="9" type="ORF">COW47_01545</name>
    <name evidence="7" type="ORF">COW69_01665</name>
    <name evidence="10" type="ORF">COY63_01445</name>
</gene>
<dbReference type="Proteomes" id="UP000228888">
    <property type="component" value="Unassembled WGS sequence"/>
</dbReference>
<sequence length="331" mass="37104">MRIAEKLTKTNSFLFLAIVIGVALIFQLVNLLIFAGIVSYFLLPFVNMLEKIVKKRALSAFIVLGAGLTAMLGIVIYFSAYLLKNIPYNLINLQYAILQNLDKGLSASGLESIKIPFTNFITNVFAQISTFISQLSSKSVTLAGDSLVYGILFLFAFFYFLKDGPQINESFKHLLTFEHYDRIKLVIENGIKNIVFLQVVYAIIAVMLSLPLYFVLDLPFLPLILTCLFIVCFIPKVGPTLVYLPISFYLLINDNLFGSLIVLLHGLLILSTVDDYLRIRFAGAFELHPLMVLIGYAGGFMLFGVIGLIIGPILLMVTRELLIIYKEKNKN</sequence>
<name>A0A2G9LJ29_HUBC1</name>
<accession>A0A2H9MMR4</accession>
<accession>A0A2H9M2P2</accession>
<accession>A0A2H9RCG4</accession>
<dbReference type="EMBL" id="PFUW01000036">
    <property type="protein sequence ID" value="PJB03681.1"/>
    <property type="molecule type" value="Genomic_DNA"/>
</dbReference>
<dbReference type="AlphaFoldDB" id="A0A2G9LJ29"/>
<dbReference type="EMBL" id="PEUT01000016">
    <property type="protein sequence ID" value="PIV13852.1"/>
    <property type="molecule type" value="Genomic_DNA"/>
</dbReference>
<dbReference type="EMBL" id="PFFF01000035">
    <property type="protein sequence ID" value="PIV89682.1"/>
    <property type="molecule type" value="Genomic_DNA"/>
</dbReference>
<evidence type="ECO:0000313" key="12">
    <source>
        <dbReference type="EMBL" id="PJC01054.1"/>
    </source>
</evidence>
<feature type="transmembrane region" description="Helical" evidence="6">
    <location>
        <begin position="220"/>
        <end position="244"/>
    </location>
</feature>
<evidence type="ECO:0000256" key="4">
    <source>
        <dbReference type="ARBA" id="ARBA00022989"/>
    </source>
</evidence>
<evidence type="ECO:0000256" key="1">
    <source>
        <dbReference type="ARBA" id="ARBA00004141"/>
    </source>
</evidence>
<dbReference type="EMBL" id="PFMG01000032">
    <property type="protein sequence ID" value="PIY99830.1"/>
    <property type="molecule type" value="Genomic_DNA"/>
</dbReference>
<proteinExistence type="inferred from homology"/>
<feature type="transmembrane region" description="Helical" evidence="6">
    <location>
        <begin position="12"/>
        <end position="45"/>
    </location>
</feature>
<dbReference type="Proteomes" id="UP000230713">
    <property type="component" value="Unassembled WGS sequence"/>
</dbReference>
<dbReference type="EMBL" id="PCUF01000019">
    <property type="protein sequence ID" value="PIN66547.1"/>
    <property type="molecule type" value="Genomic_DNA"/>
</dbReference>
<keyword evidence="3 6" id="KW-0812">Transmembrane</keyword>
<dbReference type="EMBL" id="PFSX01000071">
    <property type="protein sequence ID" value="PJC01054.1"/>
    <property type="molecule type" value="Genomic_DNA"/>
</dbReference>
<evidence type="ECO:0000313" key="11">
    <source>
        <dbReference type="EMBL" id="PJB03681.1"/>
    </source>
</evidence>
<keyword evidence="5 6" id="KW-0472">Membrane</keyword>
<dbReference type="Pfam" id="PF01594">
    <property type="entry name" value="AI-2E_transport"/>
    <property type="match status" value="1"/>
</dbReference>
<protein>
    <recommendedName>
        <fullName evidence="16">AI-2E family transporter</fullName>
    </recommendedName>
</protein>
<reference evidence="7 15" key="1">
    <citation type="submission" date="2017-09" db="EMBL/GenBank/DDBJ databases">
        <title>Depth-based differentiation of microbial function through sediment-hosted aquifers and enrichment of novel symbionts in the deep terrestrial subsurface.</title>
        <authorList>
            <person name="Probst A.J."/>
            <person name="Ladd B."/>
            <person name="Jarett J.K."/>
            <person name="Geller-Mcgrath D.E."/>
            <person name="Sieber C.M."/>
            <person name="Emerson J.B."/>
            <person name="Anantharaman K."/>
            <person name="Thomas B.C."/>
            <person name="Malmstrom R."/>
            <person name="Stieglmeier M."/>
            <person name="Klingl A."/>
            <person name="Woyke T."/>
            <person name="Ryan C.M."/>
            <person name="Banfield J.F."/>
        </authorList>
    </citation>
    <scope>NUCLEOTIDE SEQUENCE [LARGE SCALE GENOMIC DNA]</scope>
    <source>
        <strain evidence="8">CG03_land_8_20_14_0_80_31_114</strain>
        <strain evidence="9">CG17_big_fil_post_rev_8_21_14_2_50_31_73</strain>
        <strain evidence="7">CG18_big_fil_WC_8_21_14_2_50_31_19</strain>
        <strain evidence="10">CG_4_10_14_0_8_um_filter_31_133</strain>
        <strain evidence="12">CG_4_9_14_0_8_um_filter_31_21</strain>
        <strain evidence="11">CG_4_9_14_3_um_filter_31_125</strain>
    </source>
</reference>
<feature type="transmembrane region" description="Helical" evidence="6">
    <location>
        <begin position="293"/>
        <end position="317"/>
    </location>
</feature>
<evidence type="ECO:0000256" key="6">
    <source>
        <dbReference type="SAM" id="Phobius"/>
    </source>
</evidence>
<reference evidence="13 14" key="2">
    <citation type="submission" date="2017-09" db="EMBL/GenBank/DDBJ databases">
        <title>Depth-based differentiation of microbial function through sediment-hosted aquifers and enrichment of novel symbionts in the deep terrestrial subsurface.</title>
        <authorList>
            <person name="Probst A.J."/>
            <person name="Ladd B."/>
            <person name="Jarett J.K."/>
            <person name="Geller-Mcgrath D.E."/>
            <person name="Sieber C.M.K."/>
            <person name="Emerson J.B."/>
            <person name="Anantharaman K."/>
            <person name="Thomas B.C."/>
            <person name="Malmstrom R."/>
            <person name="Stieglmeier M."/>
            <person name="Klingl A."/>
            <person name="Woyke T."/>
            <person name="Ryan C.M."/>
            <person name="Banfield J.F."/>
        </authorList>
    </citation>
    <scope>NUCLEOTIDE SEQUENCE [LARGE SCALE GENOMIC DNA]</scope>
</reference>
<evidence type="ECO:0000313" key="14">
    <source>
        <dbReference type="Proteomes" id="UP000228888"/>
    </source>
</evidence>
<evidence type="ECO:0008006" key="16">
    <source>
        <dbReference type="Google" id="ProtNLM"/>
    </source>
</evidence>
<evidence type="ECO:0000313" key="15">
    <source>
        <dbReference type="Proteomes" id="UP000229789"/>
    </source>
</evidence>
<evidence type="ECO:0000256" key="2">
    <source>
        <dbReference type="ARBA" id="ARBA00009773"/>
    </source>
</evidence>
<organism evidence="7 15">
    <name type="scientific">Huberarchaeum crystalense</name>
    <dbReference type="NCBI Taxonomy" id="2014257"/>
    <lineage>
        <taxon>Archaea</taxon>
        <taxon>Candidatus Huberarchaeota</taxon>
        <taxon>Candidatus Huberarchaeia</taxon>
        <taxon>Candidatus Huberarchaeales</taxon>
        <taxon>Candidatus Huberarchaeaceae</taxon>
        <taxon>Candidatus Huberarchaeum</taxon>
    </lineage>
</organism>
<feature type="transmembrane region" description="Helical" evidence="6">
    <location>
        <begin position="194"/>
        <end position="214"/>
    </location>
</feature>
<evidence type="ECO:0000313" key="10">
    <source>
        <dbReference type="EMBL" id="PIY99830.1"/>
    </source>
</evidence>
<keyword evidence="4 6" id="KW-1133">Transmembrane helix</keyword>
<evidence type="ECO:0000256" key="5">
    <source>
        <dbReference type="ARBA" id="ARBA00023136"/>
    </source>
</evidence>
<feature type="transmembrane region" description="Helical" evidence="6">
    <location>
        <begin position="256"/>
        <end position="273"/>
    </location>
</feature>
<comment type="caution">
    <text evidence="7">The sequence shown here is derived from an EMBL/GenBank/DDBJ whole genome shotgun (WGS) entry which is preliminary data.</text>
</comment>
<evidence type="ECO:0000313" key="9">
    <source>
        <dbReference type="EMBL" id="PIV89682.1"/>
    </source>
</evidence>
<dbReference type="Proteomes" id="UP000231232">
    <property type="component" value="Unassembled WGS sequence"/>
</dbReference>
<dbReference type="Proteomes" id="UP000229789">
    <property type="component" value="Unassembled WGS sequence"/>
</dbReference>
<feature type="transmembrane region" description="Helical" evidence="6">
    <location>
        <begin position="140"/>
        <end position="161"/>
    </location>
</feature>
<accession>A0A2H9P8M1</accession>
<evidence type="ECO:0000313" key="8">
    <source>
        <dbReference type="EMBL" id="PIV13852.1"/>
    </source>
</evidence>
<dbReference type="PANTHER" id="PTHR21716:SF4">
    <property type="entry name" value="TRANSMEMBRANE PROTEIN 245"/>
    <property type="match status" value="1"/>
</dbReference>
<evidence type="ECO:0000313" key="7">
    <source>
        <dbReference type="EMBL" id="PIN66547.1"/>
    </source>
</evidence>
<dbReference type="InterPro" id="IPR002549">
    <property type="entry name" value="AI-2E-like"/>
</dbReference>
<accession>A0A2G9LJ29</accession>
<dbReference type="GO" id="GO:0016020">
    <property type="term" value="C:membrane"/>
    <property type="evidence" value="ECO:0007669"/>
    <property type="project" value="UniProtKB-SubCell"/>
</dbReference>
<accession>A0A2H9QRX8</accession>
<evidence type="ECO:0000256" key="3">
    <source>
        <dbReference type="ARBA" id="ARBA00022692"/>
    </source>
</evidence>
<dbReference type="Proteomes" id="UP000228874">
    <property type="component" value="Unassembled WGS sequence"/>
</dbReference>
<evidence type="ECO:0000313" key="13">
    <source>
        <dbReference type="Proteomes" id="UP000228874"/>
    </source>
</evidence>
<dbReference type="Proteomes" id="UP000228989">
    <property type="component" value="Unassembled WGS sequence"/>
</dbReference>
<feature type="transmembrane region" description="Helical" evidence="6">
    <location>
        <begin position="57"/>
        <end position="83"/>
    </location>
</feature>
<dbReference type="PANTHER" id="PTHR21716">
    <property type="entry name" value="TRANSMEMBRANE PROTEIN"/>
    <property type="match status" value="1"/>
</dbReference>
<comment type="similarity">
    <text evidence="2">Belongs to the autoinducer-2 exporter (AI-2E) (TC 2.A.86) family.</text>
</comment>
<comment type="subcellular location">
    <subcellularLocation>
        <location evidence="1">Membrane</location>
        <topology evidence="1">Multi-pass membrane protein</topology>
    </subcellularLocation>
</comment>